<keyword evidence="2" id="KW-1185">Reference proteome</keyword>
<proteinExistence type="predicted"/>
<dbReference type="Proteomes" id="UP001158576">
    <property type="component" value="Chromosome PAR"/>
</dbReference>
<sequence>MEGKSYLFKYRHEEQYAYIHRFDNETIKLDRKLWVKQPFDVEHGLFVTGAGLMDKEMTFFACGVQHEPDICYFADKRQFHRIPQRKPMKTFTHFGTSVLRNAIKGITTLDGHFGVFNFVSDHLRVDFYEKKRIGDSPWKSSYYSLPNDIPFSKEYYQAFVEVIENNQGFLLITVGINFLNVKRFINIHRLYNGHWIKLDEIMYEYSEKEISSINKYLMEPLVNFHGFQMDGNLLLEHVEAVIDDGQIYTSYAVRSQFIYVDLSNMKLTPVELVARNTTMFEIYTTQLWN</sequence>
<protein>
    <submittedName>
        <fullName evidence="1">Oidioi.mRNA.OKI2018_I69.PAR.g9460.t1.cds</fullName>
    </submittedName>
</protein>
<dbReference type="EMBL" id="OU015568">
    <property type="protein sequence ID" value="CAG5080061.1"/>
    <property type="molecule type" value="Genomic_DNA"/>
</dbReference>
<reference evidence="1 2" key="1">
    <citation type="submission" date="2021-04" db="EMBL/GenBank/DDBJ databases">
        <authorList>
            <person name="Bliznina A."/>
        </authorList>
    </citation>
    <scope>NUCLEOTIDE SEQUENCE [LARGE SCALE GENOMIC DNA]</scope>
</reference>
<name>A0ABN7RPB4_OIKDI</name>
<organism evidence="1 2">
    <name type="scientific">Oikopleura dioica</name>
    <name type="common">Tunicate</name>
    <dbReference type="NCBI Taxonomy" id="34765"/>
    <lineage>
        <taxon>Eukaryota</taxon>
        <taxon>Metazoa</taxon>
        <taxon>Chordata</taxon>
        <taxon>Tunicata</taxon>
        <taxon>Appendicularia</taxon>
        <taxon>Copelata</taxon>
        <taxon>Oikopleuridae</taxon>
        <taxon>Oikopleura</taxon>
    </lineage>
</organism>
<evidence type="ECO:0000313" key="2">
    <source>
        <dbReference type="Proteomes" id="UP001158576"/>
    </source>
</evidence>
<gene>
    <name evidence="1" type="ORF">OKIOD_LOCUS1018</name>
</gene>
<accession>A0ABN7RPB4</accession>
<evidence type="ECO:0000313" key="1">
    <source>
        <dbReference type="EMBL" id="CAG5080061.1"/>
    </source>
</evidence>